<dbReference type="Proteomes" id="UP000249555">
    <property type="component" value="Unassembled WGS sequence"/>
</dbReference>
<name>A0A2W5AYM1_9SPHN</name>
<dbReference type="EMBL" id="QFMX01000008">
    <property type="protein sequence ID" value="PZO73288.1"/>
    <property type="molecule type" value="Genomic_DNA"/>
</dbReference>
<comment type="caution">
    <text evidence="2">The sequence shown here is derived from an EMBL/GenBank/DDBJ whole genome shotgun (WGS) entry which is preliminary data.</text>
</comment>
<reference evidence="2 3" key="1">
    <citation type="submission" date="2017-08" db="EMBL/GenBank/DDBJ databases">
        <title>Infants hospitalized years apart are colonized by the same room-sourced microbial strains.</title>
        <authorList>
            <person name="Brooks B."/>
            <person name="Olm M.R."/>
            <person name="Firek B.A."/>
            <person name="Baker R."/>
            <person name="Thomas B.C."/>
            <person name="Morowitz M.J."/>
            <person name="Banfield J.F."/>
        </authorList>
    </citation>
    <scope>NUCLEOTIDE SEQUENCE [LARGE SCALE GENOMIC DNA]</scope>
    <source>
        <strain evidence="2">S2_018_000_R3_119</strain>
    </source>
</reference>
<organism evidence="2 3">
    <name type="scientific">Sphingomonas taxi</name>
    <dbReference type="NCBI Taxonomy" id="1549858"/>
    <lineage>
        <taxon>Bacteria</taxon>
        <taxon>Pseudomonadati</taxon>
        <taxon>Pseudomonadota</taxon>
        <taxon>Alphaproteobacteria</taxon>
        <taxon>Sphingomonadales</taxon>
        <taxon>Sphingomonadaceae</taxon>
        <taxon>Sphingomonas</taxon>
    </lineage>
</organism>
<gene>
    <name evidence="2" type="ORF">DI640_09490</name>
</gene>
<keyword evidence="1" id="KW-0732">Signal</keyword>
<evidence type="ECO:0000313" key="2">
    <source>
        <dbReference type="EMBL" id="PZO73288.1"/>
    </source>
</evidence>
<dbReference type="AlphaFoldDB" id="A0A2W5AYM1"/>
<proteinExistence type="predicted"/>
<feature type="chain" id="PRO_5015862081" evidence="1">
    <location>
        <begin position="25"/>
        <end position="91"/>
    </location>
</feature>
<protein>
    <submittedName>
        <fullName evidence="2">Uncharacterized protein</fullName>
    </submittedName>
</protein>
<feature type="signal peptide" evidence="1">
    <location>
        <begin position="1"/>
        <end position="24"/>
    </location>
</feature>
<evidence type="ECO:0000313" key="3">
    <source>
        <dbReference type="Proteomes" id="UP000249555"/>
    </source>
</evidence>
<sequence length="91" mass="9707">MTIKTTALRVAAACLLSGAMPAWAAAPVTCTQSINTPRLVCDEGACVRVPVKDLCDAVRASYPVKRRTLKPLQIDVNPVRDELTLLIASVS</sequence>
<evidence type="ECO:0000256" key="1">
    <source>
        <dbReference type="SAM" id="SignalP"/>
    </source>
</evidence>
<accession>A0A2W5AYM1</accession>